<evidence type="ECO:0000256" key="1">
    <source>
        <dbReference type="SAM" id="MobiDB-lite"/>
    </source>
</evidence>
<sequence>MTNMADKSTTKLKRERNKEKQEGRKRKRSENDDVERAKHYETFYEKPPPGIVKEEEELPEDCIPDLPENKDAREFLAHAPSKGLWMPLGKEVKVMKCWRCKAYGHRTGDRECPLFISGNRNIEKFRMAHEDPMHEFIQDKKKAERQSRIEQLKALLEESTTSESDSQESSEDTSDGQERRKRRKSKKSKREKKRKKKHKHKHRKSTSKDSDSDSKTKRSRKNR</sequence>
<dbReference type="PANTHER" id="PTHR35252:SF1">
    <property type="entry name" value="RETINITIS PIGMENTOSA 9 PROTEIN"/>
    <property type="match status" value="1"/>
</dbReference>
<dbReference type="Proteomes" id="UP001159427">
    <property type="component" value="Unassembled WGS sequence"/>
</dbReference>
<evidence type="ECO:0000259" key="2">
    <source>
        <dbReference type="Pfam" id="PF15288"/>
    </source>
</evidence>
<feature type="region of interest" description="Disordered" evidence="1">
    <location>
        <begin position="137"/>
        <end position="223"/>
    </location>
</feature>
<keyword evidence="4" id="KW-1185">Reference proteome</keyword>
<feature type="compositionally biased region" description="Basic residues" evidence="1">
    <location>
        <begin position="179"/>
        <end position="205"/>
    </location>
</feature>
<protein>
    <recommendedName>
        <fullName evidence="2">Zinc knuckle domain-containing protein</fullName>
    </recommendedName>
</protein>
<dbReference type="InterPro" id="IPR041670">
    <property type="entry name" value="Znf-CCHC_6"/>
</dbReference>
<proteinExistence type="predicted"/>
<evidence type="ECO:0000313" key="3">
    <source>
        <dbReference type="EMBL" id="CAH3026666.1"/>
    </source>
</evidence>
<feature type="compositionally biased region" description="Basic and acidic residues" evidence="1">
    <location>
        <begin position="29"/>
        <end position="44"/>
    </location>
</feature>
<reference evidence="3 4" key="1">
    <citation type="submission" date="2022-05" db="EMBL/GenBank/DDBJ databases">
        <authorList>
            <consortium name="Genoscope - CEA"/>
            <person name="William W."/>
        </authorList>
    </citation>
    <scope>NUCLEOTIDE SEQUENCE [LARGE SCALE GENOMIC DNA]</scope>
</reference>
<gene>
    <name evidence="3" type="ORF">PEVE_00029656</name>
</gene>
<feature type="compositionally biased region" description="Basic and acidic residues" evidence="1">
    <location>
        <begin position="137"/>
        <end position="151"/>
    </location>
</feature>
<organism evidence="3 4">
    <name type="scientific">Porites evermanni</name>
    <dbReference type="NCBI Taxonomy" id="104178"/>
    <lineage>
        <taxon>Eukaryota</taxon>
        <taxon>Metazoa</taxon>
        <taxon>Cnidaria</taxon>
        <taxon>Anthozoa</taxon>
        <taxon>Hexacorallia</taxon>
        <taxon>Scleractinia</taxon>
        <taxon>Fungiina</taxon>
        <taxon>Poritidae</taxon>
        <taxon>Porites</taxon>
    </lineage>
</organism>
<dbReference type="InterPro" id="IPR034585">
    <property type="entry name" value="PAP-1"/>
</dbReference>
<name>A0ABN8MAK1_9CNID</name>
<accession>A0ABN8MAK1</accession>
<comment type="caution">
    <text evidence="3">The sequence shown here is derived from an EMBL/GenBank/DDBJ whole genome shotgun (WGS) entry which is preliminary data.</text>
</comment>
<dbReference type="PANTHER" id="PTHR35252">
    <property type="entry name" value="RETINITIS PIGMENTOSA 9 PROTEIN"/>
    <property type="match status" value="1"/>
</dbReference>
<dbReference type="Pfam" id="PF15288">
    <property type="entry name" value="zf-CCHC_6"/>
    <property type="match status" value="1"/>
</dbReference>
<evidence type="ECO:0000313" key="4">
    <source>
        <dbReference type="Proteomes" id="UP001159427"/>
    </source>
</evidence>
<feature type="compositionally biased region" description="Acidic residues" evidence="1">
    <location>
        <begin position="165"/>
        <end position="175"/>
    </location>
</feature>
<feature type="region of interest" description="Disordered" evidence="1">
    <location>
        <begin position="1"/>
        <end position="51"/>
    </location>
</feature>
<feature type="compositionally biased region" description="Basic and acidic residues" evidence="1">
    <location>
        <begin position="206"/>
        <end position="216"/>
    </location>
</feature>
<dbReference type="EMBL" id="CALNXI010000416">
    <property type="protein sequence ID" value="CAH3026666.1"/>
    <property type="molecule type" value="Genomic_DNA"/>
</dbReference>
<feature type="domain" description="Zinc knuckle" evidence="2">
    <location>
        <begin position="95"/>
        <end position="114"/>
    </location>
</feature>